<evidence type="ECO:0000313" key="2">
    <source>
        <dbReference type="EMBL" id="SEF52421.1"/>
    </source>
</evidence>
<feature type="transmembrane region" description="Helical" evidence="1">
    <location>
        <begin position="6"/>
        <end position="28"/>
    </location>
</feature>
<evidence type="ECO:0000256" key="1">
    <source>
        <dbReference type="SAM" id="Phobius"/>
    </source>
</evidence>
<proteinExistence type="predicted"/>
<organism evidence="2 3">
    <name type="scientific">Halpernia humi</name>
    <dbReference type="NCBI Taxonomy" id="493375"/>
    <lineage>
        <taxon>Bacteria</taxon>
        <taxon>Pseudomonadati</taxon>
        <taxon>Bacteroidota</taxon>
        <taxon>Flavobacteriia</taxon>
        <taxon>Flavobacteriales</taxon>
        <taxon>Weeksellaceae</taxon>
        <taxon>Chryseobacterium group</taxon>
        <taxon>Halpernia</taxon>
    </lineage>
</organism>
<evidence type="ECO:0000313" key="3">
    <source>
        <dbReference type="Proteomes" id="UP000236738"/>
    </source>
</evidence>
<keyword evidence="1" id="KW-0472">Membrane</keyword>
<gene>
    <name evidence="2" type="ORF">SAMN05421847_0221</name>
</gene>
<keyword evidence="3" id="KW-1185">Reference proteome</keyword>
<reference evidence="3" key="1">
    <citation type="submission" date="2016-10" db="EMBL/GenBank/DDBJ databases">
        <authorList>
            <person name="Varghese N."/>
            <person name="Submissions S."/>
        </authorList>
    </citation>
    <scope>NUCLEOTIDE SEQUENCE [LARGE SCALE GENOMIC DNA]</scope>
    <source>
        <strain evidence="3">DSM 21580</strain>
    </source>
</reference>
<sequence>MYLPEFVYYSIFKILIINNLKISIASGFSPMKDVMRHLAKANFYLKPYKTG</sequence>
<dbReference type="Proteomes" id="UP000236738">
    <property type="component" value="Unassembled WGS sequence"/>
</dbReference>
<keyword evidence="1" id="KW-0812">Transmembrane</keyword>
<dbReference type="AlphaFoldDB" id="A0A1H5SRG0"/>
<protein>
    <submittedName>
        <fullName evidence="2">Uncharacterized protein</fullName>
    </submittedName>
</protein>
<keyword evidence="1" id="KW-1133">Transmembrane helix</keyword>
<accession>A0A1H5SRG0</accession>
<name>A0A1H5SRG0_9FLAO</name>
<dbReference type="EMBL" id="FNUS01000001">
    <property type="protein sequence ID" value="SEF52421.1"/>
    <property type="molecule type" value="Genomic_DNA"/>
</dbReference>